<evidence type="ECO:0000313" key="3">
    <source>
        <dbReference type="EMBL" id="AZL66611.1"/>
    </source>
</evidence>
<organism evidence="3 4">
    <name type="scientific">Pseudomonas entomophila</name>
    <dbReference type="NCBI Taxonomy" id="312306"/>
    <lineage>
        <taxon>Bacteria</taxon>
        <taxon>Pseudomonadati</taxon>
        <taxon>Pseudomonadota</taxon>
        <taxon>Gammaproteobacteria</taxon>
        <taxon>Pseudomonadales</taxon>
        <taxon>Pseudomonadaceae</taxon>
        <taxon>Pseudomonas</taxon>
    </lineage>
</organism>
<sequence length="315" mass="35551">MDKLEWDWVQTQKHNRDGSFSTQSARRATLALSARQLRELGYRNLRADRVAQKHLRALVGKWKGDGLSPATIKNRMAHLRWACEKAGRPGVAGLRNDDLGIERRQYIARESRATALTVGALQQVHDRHIQFSLRLQAEFGLRREESIKFRVAEADRGTDRIALAASWCKGGRAREILIRTPEQKALLRELHDFCGTSSLIPAHLSYAQQLKRYEYQTNAAGLHKNHGLRHLYAQTRYLQLTGRQCPAVQRTLSTQAHLVGGENGWFGQVIRPIPQLPEGLTSAGLDDRDARQIITEELGHGRISITNSYLGSTRG</sequence>
<evidence type="ECO:0000259" key="1">
    <source>
        <dbReference type="Pfam" id="PF12834"/>
    </source>
</evidence>
<dbReference type="Pfam" id="PF12835">
    <property type="entry name" value="Integrase_1"/>
    <property type="match status" value="1"/>
</dbReference>
<name>A0A3Q8TXG9_9PSED</name>
<dbReference type="InterPro" id="IPR011010">
    <property type="entry name" value="DNA_brk_join_enz"/>
</dbReference>
<dbReference type="EMBL" id="CP034338">
    <property type="protein sequence ID" value="AZL66611.1"/>
    <property type="molecule type" value="Genomic_DNA"/>
</dbReference>
<dbReference type="GO" id="GO:0003677">
    <property type="term" value="F:DNA binding"/>
    <property type="evidence" value="ECO:0007669"/>
    <property type="project" value="InterPro"/>
</dbReference>
<dbReference type="Proteomes" id="UP000268230">
    <property type="component" value="Chromosome"/>
</dbReference>
<evidence type="ECO:0000259" key="2">
    <source>
        <dbReference type="Pfam" id="PF12835"/>
    </source>
</evidence>
<proteinExistence type="predicted"/>
<dbReference type="OrthoDB" id="5394387at2"/>
<dbReference type="SUPFAM" id="SSF56349">
    <property type="entry name" value="DNA breaking-rejoining enzymes"/>
    <property type="match status" value="1"/>
</dbReference>
<accession>A0A3Q8TXG9</accession>
<protein>
    <submittedName>
        <fullName evidence="3">Integrase</fullName>
    </submittedName>
</protein>
<evidence type="ECO:0000313" key="4">
    <source>
        <dbReference type="Proteomes" id="UP000268230"/>
    </source>
</evidence>
<dbReference type="AlphaFoldDB" id="A0A3Q8TXG9"/>
<feature type="domain" description="Integrase catalytic" evidence="2">
    <location>
        <begin position="122"/>
        <end position="234"/>
    </location>
</feature>
<reference evidence="3 4" key="1">
    <citation type="submission" date="2018-12" db="EMBL/GenBank/DDBJ databases">
        <authorList>
            <person name="Li S."/>
            <person name="Yang R."/>
            <person name="Chen G."/>
            <person name="Zou L."/>
            <person name="Zhang C."/>
            <person name="Chen Y."/>
            <person name="Liu Z."/>
            <person name="Li Y."/>
            <person name="Yan Y."/>
            <person name="Huang M."/>
            <person name="Chen T."/>
        </authorList>
    </citation>
    <scope>NUCLEOTIDE SEQUENCE [LARGE SCALE GENOMIC DNA]</scope>
    <source>
        <strain evidence="3 4">1257</strain>
    </source>
</reference>
<dbReference type="Pfam" id="PF12834">
    <property type="entry name" value="Phage_int_SAM_2"/>
    <property type="match status" value="1"/>
</dbReference>
<feature type="domain" description="Putative integrase N-terminal" evidence="1">
    <location>
        <begin position="1"/>
        <end position="89"/>
    </location>
</feature>
<dbReference type="InterPro" id="IPR024456">
    <property type="entry name" value="Integrase_catalytic_putative"/>
</dbReference>
<gene>
    <name evidence="3" type="ORF">EJA05_02120</name>
</gene>
<dbReference type="KEGG" id="pory:EJA05_02120"/>
<dbReference type="InterPro" id="IPR024457">
    <property type="entry name" value="Putative_integrase_N"/>
</dbReference>